<dbReference type="EMBL" id="OOIP01000010">
    <property type="protein sequence ID" value="SPO38515.1"/>
    <property type="molecule type" value="Genomic_DNA"/>
</dbReference>
<dbReference type="OrthoDB" id="3360321at2759"/>
<proteinExistence type="predicted"/>
<feature type="region of interest" description="Disordered" evidence="2">
    <location>
        <begin position="93"/>
        <end position="128"/>
    </location>
</feature>
<evidence type="ECO:0000256" key="1">
    <source>
        <dbReference type="SAM" id="Coils"/>
    </source>
</evidence>
<evidence type="ECO:0000313" key="4">
    <source>
        <dbReference type="Proteomes" id="UP000323386"/>
    </source>
</evidence>
<keyword evidence="4" id="KW-1185">Reference proteome</keyword>
<feature type="coiled-coil region" evidence="1">
    <location>
        <begin position="371"/>
        <end position="434"/>
    </location>
</feature>
<reference evidence="3 4" key="1">
    <citation type="submission" date="2018-03" db="EMBL/GenBank/DDBJ databases">
        <authorList>
            <person name="Guldener U."/>
        </authorList>
    </citation>
    <scope>NUCLEOTIDE SEQUENCE [LARGE SCALE GENOMIC DNA]</scope>
    <source>
        <strain evidence="3 4">DAOM196992</strain>
    </source>
</reference>
<protein>
    <submittedName>
        <fullName evidence="3">Uncharacterized protein</fullName>
    </submittedName>
</protein>
<feature type="region of interest" description="Disordered" evidence="2">
    <location>
        <begin position="153"/>
        <end position="197"/>
    </location>
</feature>
<sequence length="483" mass="51295">MLLTLRKVRPPALALPLSRSGPPLNRSGSEARHSSSTAAAAAAAAVQAADTGAARAPLHAYRSLLRRIPASVRFNRPASKNLGRLLRSEVEAQMASSHPAATTPTSSFTSRTSSRTKTATAGAQTWTSELEGARRRTLALLLASSHSPRRLLLGSCPPTTAPKAQAEAAAAAAANHDGEGARGAQANNGSDEGGVVRPHLGRPRQTLAHRLMANLASLTYHHLSPHTRMQPLSRRRARAEQKPRPLSSLARMLNKNDGESSAIDDAATAANAATGSPGAVGAAPNSSSAATDWLAAEADVAGIINATADRLEILRIPPKPVLGPLGGRLRTWDAQNPDKFRYAPQEAASSVGVGGGGGSSTTSSSIAERDIEVLQRGLSDLKARKEALLQSSSSRAAVVDRKTASELKQIDKQAAKMEREVKELEHKMRVRSKNATRQDRAQRIQSIAIDLLADVVNRAQTNEKIWIGKSRWEIRRRGGWLPP</sequence>
<organism evidence="3 4">
    <name type="scientific">Pseudozyma flocculosa</name>
    <dbReference type="NCBI Taxonomy" id="84751"/>
    <lineage>
        <taxon>Eukaryota</taxon>
        <taxon>Fungi</taxon>
        <taxon>Dikarya</taxon>
        <taxon>Basidiomycota</taxon>
        <taxon>Ustilaginomycotina</taxon>
        <taxon>Ustilaginomycetes</taxon>
        <taxon>Ustilaginales</taxon>
        <taxon>Ustilaginaceae</taxon>
        <taxon>Pseudozyma</taxon>
    </lineage>
</organism>
<dbReference type="Proteomes" id="UP000323386">
    <property type="component" value="Unassembled WGS sequence"/>
</dbReference>
<dbReference type="AlphaFoldDB" id="A0A5C3F3G1"/>
<evidence type="ECO:0000256" key="2">
    <source>
        <dbReference type="SAM" id="MobiDB-lite"/>
    </source>
</evidence>
<evidence type="ECO:0000313" key="3">
    <source>
        <dbReference type="EMBL" id="SPO38515.1"/>
    </source>
</evidence>
<feature type="compositionally biased region" description="Low complexity" evidence="2">
    <location>
        <begin position="161"/>
        <end position="174"/>
    </location>
</feature>
<feature type="region of interest" description="Disordered" evidence="2">
    <location>
        <begin position="225"/>
        <end position="247"/>
    </location>
</feature>
<gene>
    <name evidence="3" type="ORF">PSFLO_03993</name>
</gene>
<keyword evidence="1" id="KW-0175">Coiled coil</keyword>
<feature type="region of interest" description="Disordered" evidence="2">
    <location>
        <begin position="14"/>
        <end position="36"/>
    </location>
</feature>
<feature type="compositionally biased region" description="Low complexity" evidence="2">
    <location>
        <begin position="95"/>
        <end position="121"/>
    </location>
</feature>
<accession>A0A5C3F3G1</accession>
<name>A0A5C3F3G1_9BASI</name>